<reference evidence="1 2" key="1">
    <citation type="submission" date="2019-08" db="EMBL/GenBank/DDBJ databases">
        <title>Whole genome sequencing of chitin degrading bacteria Chitinophaga pinensis YS16.</title>
        <authorList>
            <person name="Singh R.P."/>
            <person name="Manchanda G."/>
            <person name="Maurya I.K."/>
            <person name="Joshi N.K."/>
            <person name="Srivastava A.K."/>
        </authorList>
    </citation>
    <scope>NUCLEOTIDE SEQUENCE [LARGE SCALE GENOMIC DNA]</scope>
    <source>
        <strain evidence="1 2">YS-16</strain>
    </source>
</reference>
<evidence type="ECO:0000313" key="1">
    <source>
        <dbReference type="EMBL" id="TWV88655.1"/>
    </source>
</evidence>
<sequence length="212" mass="24857">MRAKTISNYGSNDSLITRKVYEYGDTRYNVGVGELITAPGKNFYRYPKLYTGNNMVSDLVKMLWFTSDSQVELGYNKGCPVNYTKVVEKLIAPDGKPNGKTEYYYNRAVGDYEPKSGWKYPYNTIVYPSWRSNELLSVRNYKYENNNFLPVSATEYEYSELPVNKVKILKLVEYEPDLYYAFSGVNFVNNPERFYYYNYYISCGKVLKRRDL</sequence>
<gene>
    <name evidence="1" type="ORF">FEF09_30345</name>
</gene>
<dbReference type="OrthoDB" id="9814627at2"/>
<dbReference type="Proteomes" id="UP000318815">
    <property type="component" value="Unassembled WGS sequence"/>
</dbReference>
<comment type="caution">
    <text evidence="1">The sequence shown here is derived from an EMBL/GenBank/DDBJ whole genome shotgun (WGS) entry which is preliminary data.</text>
</comment>
<proteinExistence type="predicted"/>
<accession>A0A5C6LHK7</accession>
<keyword evidence="2" id="KW-1185">Reference proteome</keyword>
<organism evidence="1 2">
    <name type="scientific">Chitinophaga pinensis</name>
    <dbReference type="NCBI Taxonomy" id="79329"/>
    <lineage>
        <taxon>Bacteria</taxon>
        <taxon>Pseudomonadati</taxon>
        <taxon>Bacteroidota</taxon>
        <taxon>Chitinophagia</taxon>
        <taxon>Chitinophagales</taxon>
        <taxon>Chitinophagaceae</taxon>
        <taxon>Chitinophaga</taxon>
    </lineage>
</organism>
<protein>
    <submittedName>
        <fullName evidence="1">Uncharacterized protein</fullName>
    </submittedName>
</protein>
<evidence type="ECO:0000313" key="2">
    <source>
        <dbReference type="Proteomes" id="UP000318815"/>
    </source>
</evidence>
<name>A0A5C6LHK7_9BACT</name>
<dbReference type="EMBL" id="VOHS01000096">
    <property type="protein sequence ID" value="TWV88655.1"/>
    <property type="molecule type" value="Genomic_DNA"/>
</dbReference>
<dbReference type="AlphaFoldDB" id="A0A5C6LHK7"/>
<dbReference type="RefSeq" id="WP_146308644.1">
    <property type="nucleotide sequence ID" value="NZ_VOHS01000096.1"/>
</dbReference>